<gene>
    <name evidence="6" type="ORF">J2S39_000726</name>
</gene>
<dbReference type="Proteomes" id="UP001180840">
    <property type="component" value="Unassembled WGS sequence"/>
</dbReference>
<feature type="region of interest" description="Disordered" evidence="4">
    <location>
        <begin position="1"/>
        <end position="28"/>
    </location>
</feature>
<feature type="region of interest" description="Disordered" evidence="4">
    <location>
        <begin position="205"/>
        <end position="227"/>
    </location>
</feature>
<evidence type="ECO:0000256" key="3">
    <source>
        <dbReference type="RuleBase" id="RU361235"/>
    </source>
</evidence>
<evidence type="ECO:0000256" key="4">
    <source>
        <dbReference type="SAM" id="MobiDB-lite"/>
    </source>
</evidence>
<evidence type="ECO:0000259" key="5">
    <source>
        <dbReference type="Pfam" id="PF00135"/>
    </source>
</evidence>
<dbReference type="Pfam" id="PF00135">
    <property type="entry name" value="COesterase"/>
    <property type="match status" value="2"/>
</dbReference>
<dbReference type="PANTHER" id="PTHR11559">
    <property type="entry name" value="CARBOXYLESTERASE"/>
    <property type="match status" value="1"/>
</dbReference>
<comment type="caution">
    <text evidence="6">The sequence shown here is derived from an EMBL/GenBank/DDBJ whole genome shotgun (WGS) entry which is preliminary data.</text>
</comment>
<reference evidence="6" key="1">
    <citation type="submission" date="2023-07" db="EMBL/GenBank/DDBJ databases">
        <title>Sequencing the genomes of 1000 actinobacteria strains.</title>
        <authorList>
            <person name="Klenk H.-P."/>
        </authorList>
    </citation>
    <scope>NUCLEOTIDE SEQUENCE</scope>
    <source>
        <strain evidence="6">DSM 107476</strain>
    </source>
</reference>
<evidence type="ECO:0000256" key="1">
    <source>
        <dbReference type="ARBA" id="ARBA00005964"/>
    </source>
</evidence>
<dbReference type="InterPro" id="IPR002018">
    <property type="entry name" value="CarbesteraseB"/>
</dbReference>
<organism evidence="6 7">
    <name type="scientific">Corynebacterium guangdongense</name>
    <dbReference type="NCBI Taxonomy" id="1783348"/>
    <lineage>
        <taxon>Bacteria</taxon>
        <taxon>Bacillati</taxon>
        <taxon>Actinomycetota</taxon>
        <taxon>Actinomycetes</taxon>
        <taxon>Mycobacteriales</taxon>
        <taxon>Corynebacteriaceae</taxon>
        <taxon>Corynebacterium</taxon>
    </lineage>
</organism>
<dbReference type="EC" id="3.1.1.-" evidence="3"/>
<dbReference type="RefSeq" id="WP_290198025.1">
    <property type="nucleotide sequence ID" value="NZ_CP047654.1"/>
</dbReference>
<dbReference type="GO" id="GO:0016787">
    <property type="term" value="F:hydrolase activity"/>
    <property type="evidence" value="ECO:0007669"/>
    <property type="project" value="UniProtKB-KW"/>
</dbReference>
<dbReference type="PROSITE" id="PS00122">
    <property type="entry name" value="CARBOXYLESTERASE_B_1"/>
    <property type="match status" value="1"/>
</dbReference>
<dbReference type="EMBL" id="JAVDXZ010000001">
    <property type="protein sequence ID" value="MDR7329050.1"/>
    <property type="molecule type" value="Genomic_DNA"/>
</dbReference>
<proteinExistence type="inferred from homology"/>
<feature type="domain" description="Carboxylesterase type B" evidence="5">
    <location>
        <begin position="64"/>
        <end position="197"/>
    </location>
</feature>
<dbReference type="InterPro" id="IPR019826">
    <property type="entry name" value="Carboxylesterase_B_AS"/>
</dbReference>
<dbReference type="SUPFAM" id="SSF53474">
    <property type="entry name" value="alpha/beta-Hydrolases"/>
    <property type="match status" value="1"/>
</dbReference>
<dbReference type="Gene3D" id="3.40.50.1820">
    <property type="entry name" value="alpha/beta hydrolase"/>
    <property type="match status" value="1"/>
</dbReference>
<evidence type="ECO:0000256" key="2">
    <source>
        <dbReference type="ARBA" id="ARBA00022801"/>
    </source>
</evidence>
<feature type="compositionally biased region" description="Basic and acidic residues" evidence="4">
    <location>
        <begin position="213"/>
        <end position="227"/>
    </location>
</feature>
<dbReference type="InterPro" id="IPR029058">
    <property type="entry name" value="AB_hydrolase_fold"/>
</dbReference>
<keyword evidence="2 3" id="KW-0378">Hydrolase</keyword>
<protein>
    <recommendedName>
        <fullName evidence="3">Carboxylic ester hydrolase</fullName>
        <ecNumber evidence="3">3.1.1.-</ecNumber>
    </recommendedName>
</protein>
<evidence type="ECO:0000313" key="6">
    <source>
        <dbReference type="EMBL" id="MDR7329050.1"/>
    </source>
</evidence>
<comment type="similarity">
    <text evidence="1 3">Belongs to the type-B carboxylesterase/lipase family.</text>
</comment>
<dbReference type="InterPro" id="IPR050309">
    <property type="entry name" value="Type-B_Carboxylest/Lipase"/>
</dbReference>
<keyword evidence="7" id="KW-1185">Reference proteome</keyword>
<feature type="domain" description="Carboxylesterase type B" evidence="5">
    <location>
        <begin position="230"/>
        <end position="535"/>
    </location>
</feature>
<sequence>MSPDKSPPDPVPHSAGRPAWAGEPGDRPVVRTRAGLLRGRIMHADQPEGVLAKVRPVNPPRSDVIATWRGVHYGASTAGAGRFRTPAPVQPWEGVRDALNFRPPAAQPNSQISSMAALATLGEKIIGTEDCLHLDIVRPATEEVLPVVVYFHGGSFVSGASHQRVLRGHRLAPAIDVVYVAINFRLGVMGYLDVHARENDEGGLVDFDVDSSEGSRAHDADGLNRRETANPAIADQIQALRWVHANIAAFGGDPGNVTLMGESAGANAVITLMAAPLAHHLFHKAIAQSPPIASVHTEVQARMWGKQLREQLGLRPQATVDELRELPMADLVRAGQSMSRQAKEARYLNSCYSPMVDGDLLPEHPLDAFANGRQAKVPLIIGTNKDEASFSKFIYQRESKRSAVADKVTRIFDPAAAPKVLAAYDGAGSREDFAAFFGDAVFWAPAIQVAENHSAVAKTWMYRFVFAPAALRWLGLGAVHSLDLAVMFGDPDSHRVTAAAKFGGMPGFNRVVETMQRAWSNFCHHGVPGADWPVYRVDDRVDGDGQGARGTMLFDKDSRVVNDHKRTQRVAWMDYNLTRWGTGRPELLSELGFELAGFEILDDPTDDSQR</sequence>
<evidence type="ECO:0000313" key="7">
    <source>
        <dbReference type="Proteomes" id="UP001180840"/>
    </source>
</evidence>
<name>A0ABU1ZW19_9CORY</name>
<accession>A0ABU1ZW19</accession>